<organism evidence="1 2">
    <name type="scientific">Bauhinia variegata</name>
    <name type="common">Purple orchid tree</name>
    <name type="synonym">Phanera variegata</name>
    <dbReference type="NCBI Taxonomy" id="167791"/>
    <lineage>
        <taxon>Eukaryota</taxon>
        <taxon>Viridiplantae</taxon>
        <taxon>Streptophyta</taxon>
        <taxon>Embryophyta</taxon>
        <taxon>Tracheophyta</taxon>
        <taxon>Spermatophyta</taxon>
        <taxon>Magnoliopsida</taxon>
        <taxon>eudicotyledons</taxon>
        <taxon>Gunneridae</taxon>
        <taxon>Pentapetalae</taxon>
        <taxon>rosids</taxon>
        <taxon>fabids</taxon>
        <taxon>Fabales</taxon>
        <taxon>Fabaceae</taxon>
        <taxon>Cercidoideae</taxon>
        <taxon>Cercideae</taxon>
        <taxon>Bauhiniinae</taxon>
        <taxon>Bauhinia</taxon>
    </lineage>
</organism>
<keyword evidence="2" id="KW-1185">Reference proteome</keyword>
<accession>A0ACB9PX45</accession>
<reference evidence="1 2" key="1">
    <citation type="journal article" date="2022" name="DNA Res.">
        <title>Chromosomal-level genome assembly of the orchid tree Bauhinia variegata (Leguminosae; Cercidoideae) supports the allotetraploid origin hypothesis of Bauhinia.</title>
        <authorList>
            <person name="Zhong Y."/>
            <person name="Chen Y."/>
            <person name="Zheng D."/>
            <person name="Pang J."/>
            <person name="Liu Y."/>
            <person name="Luo S."/>
            <person name="Meng S."/>
            <person name="Qian L."/>
            <person name="Wei D."/>
            <person name="Dai S."/>
            <person name="Zhou R."/>
        </authorList>
    </citation>
    <scope>NUCLEOTIDE SEQUENCE [LARGE SCALE GENOMIC DNA]</scope>
    <source>
        <strain evidence="1">BV-YZ2020</strain>
    </source>
</reference>
<dbReference type="Proteomes" id="UP000828941">
    <property type="component" value="Chromosome 3"/>
</dbReference>
<evidence type="ECO:0000313" key="1">
    <source>
        <dbReference type="EMBL" id="KAI4352156.1"/>
    </source>
</evidence>
<protein>
    <submittedName>
        <fullName evidence="1">Uncharacterized protein</fullName>
    </submittedName>
</protein>
<sequence>MGKEEAAPLLAKSEEDNTVASESSLFQELKTVSSMAVPMVAVTVSLYLLQVVSLMMVGHVGKLSFSSVAIASSFTEVTGFSVLLGMAGALETLCGQTYGAQEFRKLGNYTCCALITLILVCFPIFLLWIFMDKILVLCAARTALRVVMILGIAEAAILSSVFVFCLNILGYAYSNDKEVVDYVADMVPLLCLCVSADSLVGILSGIARGSGYQQTGAYVNLGAYYLVGTPMAIILGFGLHFNAKGLWMGTLTGSLSQAILLAVITARKDWQKEATKARQRIVDKSIKAHNGLV</sequence>
<name>A0ACB9PX45_BAUVA</name>
<dbReference type="EMBL" id="CM039428">
    <property type="protein sequence ID" value="KAI4352156.1"/>
    <property type="molecule type" value="Genomic_DNA"/>
</dbReference>
<gene>
    <name evidence="1" type="ORF">L6164_006435</name>
</gene>
<proteinExistence type="predicted"/>
<evidence type="ECO:0000313" key="2">
    <source>
        <dbReference type="Proteomes" id="UP000828941"/>
    </source>
</evidence>
<comment type="caution">
    <text evidence="1">The sequence shown here is derived from an EMBL/GenBank/DDBJ whole genome shotgun (WGS) entry which is preliminary data.</text>
</comment>